<proteinExistence type="predicted"/>
<feature type="compositionally biased region" description="Polar residues" evidence="11">
    <location>
        <begin position="382"/>
        <end position="410"/>
    </location>
</feature>
<dbReference type="InterPro" id="IPR008271">
    <property type="entry name" value="Ser/Thr_kinase_AS"/>
</dbReference>
<dbReference type="SUPFAM" id="SSF52402">
    <property type="entry name" value="Adenine nucleotide alpha hydrolases-like"/>
    <property type="match status" value="1"/>
</dbReference>
<keyword evidence="6 10" id="KW-0547">Nucleotide-binding</keyword>
<dbReference type="EC" id="2.3.2.27" evidence="3"/>
<dbReference type="PROSITE" id="PS00107">
    <property type="entry name" value="PROTEIN_KINASE_ATP"/>
    <property type="match status" value="1"/>
</dbReference>
<gene>
    <name evidence="14" type="ORF">C5167_032230</name>
</gene>
<evidence type="ECO:0000256" key="6">
    <source>
        <dbReference type="ARBA" id="ARBA00022741"/>
    </source>
</evidence>
<dbReference type="InterPro" id="IPR017441">
    <property type="entry name" value="Protein_kinase_ATP_BS"/>
</dbReference>
<dbReference type="PROSITE" id="PS00108">
    <property type="entry name" value="PROTEIN_KINASE_ST"/>
    <property type="match status" value="1"/>
</dbReference>
<feature type="binding site" evidence="10">
    <location>
        <position position="571"/>
    </location>
    <ligand>
        <name>ATP</name>
        <dbReference type="ChEBI" id="CHEBI:30616"/>
    </ligand>
</feature>
<feature type="region of interest" description="Disordered" evidence="11">
    <location>
        <begin position="265"/>
        <end position="291"/>
    </location>
</feature>
<name>A0A4Y7KAB7_PAPSO</name>
<feature type="region of interest" description="Disordered" evidence="11">
    <location>
        <begin position="491"/>
        <end position="516"/>
    </location>
</feature>
<dbReference type="CDD" id="cd16655">
    <property type="entry name" value="RING-Ubox_WDSUB1-like"/>
    <property type="match status" value="1"/>
</dbReference>
<feature type="compositionally biased region" description="Low complexity" evidence="11">
    <location>
        <begin position="265"/>
        <end position="277"/>
    </location>
</feature>
<evidence type="ECO:0000256" key="1">
    <source>
        <dbReference type="ARBA" id="ARBA00000900"/>
    </source>
</evidence>
<sequence length="899" mass="100314">MTIHSGLLLVGAIQITTILIEFQHSRLLKDLQIIGNPIISHCSPTKIKLVKAYPGQLVKLGYLDTEKSQANPNLWVEGMEMLETGDEHPIIIPTSSAVVVAVTVSRRSVYAIGWALQKFGPEGRNKFKMLHVRPCVTSIPTPMGNYISLSQVRAEVADAYKMEVEAKARRMLAPFEQIFIERKVAVDVVVIEADEIAEAIAAEIAKHSNTELVIGASASGMFSRKSKNLASRISECAPSCCTVYVISKGKLTTVRPSGTDKLIKYNNSDVKSSSSGSNKDENSDTLSTSDNNVGTIFYERTDTSSSSGSDLNYSLQTDQEASMDSYSPIKYPTIDVQRFQALSTINQALHNTKPSLRHSGDPSVNERRDGRGSYSSDRYRSFQTDFPSWYSDQPASSDEQQKLSSSDDQQVDINFELERLRVEIRHVRGMFAVAQSETINASRQLKTLTKRRIEESAKLGEINLREEKARELASEEKEKHEAAKKELELVMERTKNESLRRKDAESKAARDTNEKQKFEKALGDPGDKYMKYKWEDIVSATSSFSENLKLGAGAFGTVYKCNLQNITAAVKVLHSNEGQRNKEFQQELEILSKIRHPHLLLLLGACPEKGCLVYEYMENGNLEDRLFQKNNTPPMPWFDRYRVAWEVASALLFLHTSKPTPIIHRDLKPANILLDHNFVSKIGDVGLSTWLPSVTSSVSATYTETDLVGTLCYIDPEYQRSGSISPKSDVYAFGMVILQLLTAKPALALAYNVETALEDGNLAELLDPKAGNWPIEETRELALLGMNCVELSSCDRPDLETTVLPFLEKLKGIADKANRKFSHSVQSAPANHFICPILQDVMENPCVASDGYTYDRKAIENWLAENDKSPMTNMALPDMNLTPNYSLLAAIMEWKSKLQ</sequence>
<dbReference type="Gene3D" id="3.40.50.620">
    <property type="entry name" value="HUPs"/>
    <property type="match status" value="1"/>
</dbReference>
<dbReference type="InterPro" id="IPR014729">
    <property type="entry name" value="Rossmann-like_a/b/a_fold"/>
</dbReference>
<evidence type="ECO:0000256" key="4">
    <source>
        <dbReference type="ARBA" id="ARBA00022527"/>
    </source>
</evidence>
<evidence type="ECO:0000256" key="10">
    <source>
        <dbReference type="PROSITE-ProRule" id="PRU10141"/>
    </source>
</evidence>
<feature type="compositionally biased region" description="Basic and acidic residues" evidence="11">
    <location>
        <begin position="358"/>
        <end position="371"/>
    </location>
</feature>
<dbReference type="SUPFAM" id="SSF56112">
    <property type="entry name" value="Protein kinase-like (PK-like)"/>
    <property type="match status" value="1"/>
</dbReference>
<dbReference type="Proteomes" id="UP000316621">
    <property type="component" value="Chromosome 7"/>
</dbReference>
<dbReference type="Gramene" id="RZC69151">
    <property type="protein sequence ID" value="RZC69151"/>
    <property type="gene ID" value="C5167_032230"/>
</dbReference>
<dbReference type="PROSITE" id="PS51698">
    <property type="entry name" value="U_BOX"/>
    <property type="match status" value="1"/>
</dbReference>
<dbReference type="SUPFAM" id="SSF57850">
    <property type="entry name" value="RING/U-box"/>
    <property type="match status" value="1"/>
</dbReference>
<keyword evidence="5" id="KW-0808">Transferase</keyword>
<evidence type="ECO:0000256" key="2">
    <source>
        <dbReference type="ARBA" id="ARBA00004906"/>
    </source>
</evidence>
<dbReference type="PANTHER" id="PTHR45647">
    <property type="entry name" value="OS02G0152300 PROTEIN"/>
    <property type="match status" value="1"/>
</dbReference>
<evidence type="ECO:0000313" key="14">
    <source>
        <dbReference type="EMBL" id="RZC69151.1"/>
    </source>
</evidence>
<evidence type="ECO:0000256" key="9">
    <source>
        <dbReference type="ARBA" id="ARBA00022840"/>
    </source>
</evidence>
<dbReference type="GO" id="GO:0061630">
    <property type="term" value="F:ubiquitin protein ligase activity"/>
    <property type="evidence" value="ECO:0007669"/>
    <property type="project" value="UniProtKB-EC"/>
</dbReference>
<dbReference type="Gene3D" id="1.10.510.10">
    <property type="entry name" value="Transferase(Phosphotransferase) domain 1"/>
    <property type="match status" value="1"/>
</dbReference>
<evidence type="ECO:0000259" key="13">
    <source>
        <dbReference type="PROSITE" id="PS51698"/>
    </source>
</evidence>
<keyword evidence="8" id="KW-0833">Ubl conjugation pathway</keyword>
<dbReference type="InterPro" id="IPR011009">
    <property type="entry name" value="Kinase-like_dom_sf"/>
</dbReference>
<dbReference type="AlphaFoldDB" id="A0A4Y7KAB7"/>
<dbReference type="Pfam" id="PF04564">
    <property type="entry name" value="U-box"/>
    <property type="match status" value="1"/>
</dbReference>
<keyword evidence="7" id="KW-0418">Kinase</keyword>
<dbReference type="GO" id="GO:0016567">
    <property type="term" value="P:protein ubiquitination"/>
    <property type="evidence" value="ECO:0007669"/>
    <property type="project" value="UniProtKB-UniPathway"/>
</dbReference>
<evidence type="ECO:0000256" key="3">
    <source>
        <dbReference type="ARBA" id="ARBA00012483"/>
    </source>
</evidence>
<protein>
    <recommendedName>
        <fullName evidence="3">RING-type E3 ubiquitin transferase</fullName>
        <ecNumber evidence="3">2.3.2.27</ecNumber>
    </recommendedName>
</protein>
<dbReference type="Pfam" id="PF07714">
    <property type="entry name" value="PK_Tyr_Ser-Thr"/>
    <property type="match status" value="1"/>
</dbReference>
<dbReference type="InterPro" id="IPR000719">
    <property type="entry name" value="Prot_kinase_dom"/>
</dbReference>
<dbReference type="InterPro" id="IPR013083">
    <property type="entry name" value="Znf_RING/FYVE/PHD"/>
</dbReference>
<dbReference type="SMART" id="SM00220">
    <property type="entry name" value="S_TKc"/>
    <property type="match status" value="1"/>
</dbReference>
<evidence type="ECO:0000256" key="5">
    <source>
        <dbReference type="ARBA" id="ARBA00022679"/>
    </source>
</evidence>
<comment type="pathway">
    <text evidence="2">Protein modification; protein ubiquitination.</text>
</comment>
<evidence type="ECO:0000313" key="15">
    <source>
        <dbReference type="Proteomes" id="UP000316621"/>
    </source>
</evidence>
<comment type="catalytic activity">
    <reaction evidence="1">
        <text>S-ubiquitinyl-[E2 ubiquitin-conjugating enzyme]-L-cysteine + [acceptor protein]-L-lysine = [E2 ubiquitin-conjugating enzyme]-L-cysteine + N(6)-ubiquitinyl-[acceptor protein]-L-lysine.</text>
        <dbReference type="EC" id="2.3.2.27"/>
    </reaction>
</comment>
<dbReference type="InterPro" id="IPR001245">
    <property type="entry name" value="Ser-Thr/Tyr_kinase_cat_dom"/>
</dbReference>
<dbReference type="InterPro" id="IPR003613">
    <property type="entry name" value="Ubox_domain"/>
</dbReference>
<dbReference type="InterPro" id="IPR051348">
    <property type="entry name" value="U-box_ubiquitin_ligases"/>
</dbReference>
<reference evidence="14 15" key="1">
    <citation type="journal article" date="2018" name="Science">
        <title>The opium poppy genome and morphinan production.</title>
        <authorList>
            <person name="Guo L."/>
            <person name="Winzer T."/>
            <person name="Yang X."/>
            <person name="Li Y."/>
            <person name="Ning Z."/>
            <person name="He Z."/>
            <person name="Teodor R."/>
            <person name="Lu Y."/>
            <person name="Bowser T.A."/>
            <person name="Graham I.A."/>
            <person name="Ye K."/>
        </authorList>
    </citation>
    <scope>NUCLEOTIDE SEQUENCE [LARGE SCALE GENOMIC DNA]</scope>
    <source>
        <strain evidence="15">cv. HN1</strain>
        <tissue evidence="14">Leaves</tissue>
    </source>
</reference>
<evidence type="ECO:0000256" key="8">
    <source>
        <dbReference type="ARBA" id="ARBA00022786"/>
    </source>
</evidence>
<dbReference type="GO" id="GO:0004674">
    <property type="term" value="F:protein serine/threonine kinase activity"/>
    <property type="evidence" value="ECO:0007669"/>
    <property type="project" value="UniProtKB-KW"/>
</dbReference>
<dbReference type="PROSITE" id="PS50011">
    <property type="entry name" value="PROTEIN_KINASE_DOM"/>
    <property type="match status" value="1"/>
</dbReference>
<evidence type="ECO:0000256" key="11">
    <source>
        <dbReference type="SAM" id="MobiDB-lite"/>
    </source>
</evidence>
<dbReference type="Gene3D" id="3.30.40.10">
    <property type="entry name" value="Zinc/RING finger domain, C3HC4 (zinc finger)"/>
    <property type="match status" value="1"/>
</dbReference>
<keyword evidence="4" id="KW-0723">Serine/threonine-protein kinase</keyword>
<dbReference type="UniPathway" id="UPA00143"/>
<organism evidence="14 15">
    <name type="scientific">Papaver somniferum</name>
    <name type="common">Opium poppy</name>
    <dbReference type="NCBI Taxonomy" id="3469"/>
    <lineage>
        <taxon>Eukaryota</taxon>
        <taxon>Viridiplantae</taxon>
        <taxon>Streptophyta</taxon>
        <taxon>Embryophyta</taxon>
        <taxon>Tracheophyta</taxon>
        <taxon>Spermatophyta</taxon>
        <taxon>Magnoliopsida</taxon>
        <taxon>Ranunculales</taxon>
        <taxon>Papaveraceae</taxon>
        <taxon>Papaveroideae</taxon>
        <taxon>Papaver</taxon>
    </lineage>
</organism>
<dbReference type="EMBL" id="CM010721">
    <property type="protein sequence ID" value="RZC69151.1"/>
    <property type="molecule type" value="Genomic_DNA"/>
</dbReference>
<dbReference type="GO" id="GO:0005524">
    <property type="term" value="F:ATP binding"/>
    <property type="evidence" value="ECO:0007669"/>
    <property type="project" value="UniProtKB-UniRule"/>
</dbReference>
<feature type="domain" description="Protein kinase" evidence="12">
    <location>
        <begin position="544"/>
        <end position="807"/>
    </location>
</feature>
<evidence type="ECO:0000256" key="7">
    <source>
        <dbReference type="ARBA" id="ARBA00022777"/>
    </source>
</evidence>
<keyword evidence="9 10" id="KW-0067">ATP-binding</keyword>
<accession>A0A4Y7KAB7</accession>
<dbReference type="OMA" id="CCTELRA"/>
<dbReference type="Gene3D" id="3.30.200.20">
    <property type="entry name" value="Phosphorylase Kinase, domain 1"/>
    <property type="match status" value="1"/>
</dbReference>
<keyword evidence="15" id="KW-1185">Reference proteome</keyword>
<evidence type="ECO:0000259" key="12">
    <source>
        <dbReference type="PROSITE" id="PS50011"/>
    </source>
</evidence>
<dbReference type="PANTHER" id="PTHR45647:SF15">
    <property type="entry name" value="U-BOX DOMAIN-CONTAINING PROTEIN 35"/>
    <property type="match status" value="1"/>
</dbReference>
<dbReference type="STRING" id="3469.A0A4Y7KAB7"/>
<dbReference type="SMART" id="SM00504">
    <property type="entry name" value="Ubox"/>
    <property type="match status" value="1"/>
</dbReference>
<feature type="region of interest" description="Disordered" evidence="11">
    <location>
        <begin position="350"/>
        <end position="410"/>
    </location>
</feature>
<feature type="domain" description="U-box" evidence="13">
    <location>
        <begin position="828"/>
        <end position="899"/>
    </location>
</feature>